<dbReference type="Pfam" id="PF04083">
    <property type="entry name" value="Abhydro_lipase"/>
    <property type="match status" value="1"/>
</dbReference>
<sequence>MLQRFVDHVLAVTKESVKTVTYESLNSIARLINGVSALLLTILPGKANLLEGIHGWELRPTFRGPRLPRWMENGVSSFNEFIHELSVDSDTSSTTGSISSEDDDDDNIYPASPLSQSSRLSHSSSITRYDRRLIRSIRRILSWILWPATVVLWLPFILFQSARSRRGESVSPRNPETHQLLGRRIARRSFHIKDHVVQRTTDRRRGVFEDLQLAIEIFIESVFETVHNAAHLVLSPSEVWQKLYSLVSLRGSSGKVSYDSDSDEAVVPTATVGSVDPTPTERRTTFHHSLNTDSRTCEDVITELGYPYESIRVVTDDGYVLLLERIPRRDSEKVVYLQHGILDSSMGWVSNGVVGSPAFAAYDQGYDVFLGNLRGLVSREHVDKNISSRKYWKYSLNEHGTKDVPAIIEKIHEIKTSELSKNHQPVTEDDAANNQPYKLCAVCHSLGGAAMLMYVITRRMDNKPHRLSRLILLSPAGFHEDSTILFTIVEKLVLLIGPILAPVVPGLYIPTRFFRMLLNKLARDFHNYPALGGLVQTLMGYVVGGDSSNWVGVLGLPHYNMYDMPGVSFYVALHLAQIKRARKFIMYDYGSASANMEAYGSPEPLDLGERYNLIDIPVDLVAGIKDRVIRPSMVKKHFKLMKRAGVAVSYNEFEYAHLDFTFSHREELLAYVMSRLNLIEHPQQQRMNPATVRLRKLNKAQPKICEDDDNGALEGRKPPPGMLVGGPCEGTLPCGII</sequence>
<keyword evidence="2" id="KW-1133">Transmembrane helix</keyword>
<evidence type="ECO:0000256" key="1">
    <source>
        <dbReference type="SAM" id="MobiDB-lite"/>
    </source>
</evidence>
<dbReference type="FunFam" id="3.40.50.1820:FF:000091">
    <property type="entry name" value="Gastric triacylglycerol lipase"/>
    <property type="match status" value="1"/>
</dbReference>
<dbReference type="GO" id="GO:0006629">
    <property type="term" value="P:lipid metabolic process"/>
    <property type="evidence" value="ECO:0007669"/>
    <property type="project" value="InterPro"/>
</dbReference>
<comment type="caution">
    <text evidence="4">The sequence shown here is derived from an EMBL/GenBank/DDBJ whole genome shotgun (WGS) entry which is preliminary data.</text>
</comment>
<dbReference type="PANTHER" id="PTHR11005">
    <property type="entry name" value="LYSOSOMAL ACID LIPASE-RELATED"/>
    <property type="match status" value="1"/>
</dbReference>
<dbReference type="Proteomes" id="UP000092600">
    <property type="component" value="Unassembled WGS sequence"/>
</dbReference>
<evidence type="ECO:0000256" key="2">
    <source>
        <dbReference type="SAM" id="Phobius"/>
    </source>
</evidence>
<feature type="compositionally biased region" description="Low complexity" evidence="1">
    <location>
        <begin position="89"/>
        <end position="99"/>
    </location>
</feature>
<accession>A0A199VXJ6</accession>
<dbReference type="SUPFAM" id="SSF53474">
    <property type="entry name" value="alpha/beta-Hydrolases"/>
    <property type="match status" value="1"/>
</dbReference>
<dbReference type="AlphaFoldDB" id="A0A199VXJ6"/>
<gene>
    <name evidence="4" type="ORF">ACMD2_19489</name>
</gene>
<dbReference type="EMBL" id="LSRQ01000611">
    <property type="protein sequence ID" value="OAY81729.1"/>
    <property type="molecule type" value="Genomic_DNA"/>
</dbReference>
<keyword evidence="2" id="KW-0472">Membrane</keyword>
<keyword evidence="2" id="KW-0812">Transmembrane</keyword>
<feature type="domain" description="Partial AB-hydrolase lipase" evidence="3">
    <location>
        <begin position="298"/>
        <end position="352"/>
    </location>
</feature>
<dbReference type="Gene3D" id="3.40.50.1820">
    <property type="entry name" value="alpha/beta hydrolase"/>
    <property type="match status" value="1"/>
</dbReference>
<feature type="region of interest" description="Disordered" evidence="1">
    <location>
        <begin position="89"/>
        <end position="119"/>
    </location>
</feature>
<name>A0A199VXJ6_ANACO</name>
<proteinExistence type="predicted"/>
<evidence type="ECO:0000313" key="5">
    <source>
        <dbReference type="Proteomes" id="UP000092600"/>
    </source>
</evidence>
<protein>
    <submittedName>
        <fullName evidence="4">Gastric triacylglycerol lipase</fullName>
    </submittedName>
</protein>
<dbReference type="InterPro" id="IPR029058">
    <property type="entry name" value="AB_hydrolase_fold"/>
</dbReference>
<organism evidence="4 5">
    <name type="scientific">Ananas comosus</name>
    <name type="common">Pineapple</name>
    <name type="synonym">Ananas ananas</name>
    <dbReference type="NCBI Taxonomy" id="4615"/>
    <lineage>
        <taxon>Eukaryota</taxon>
        <taxon>Viridiplantae</taxon>
        <taxon>Streptophyta</taxon>
        <taxon>Embryophyta</taxon>
        <taxon>Tracheophyta</taxon>
        <taxon>Spermatophyta</taxon>
        <taxon>Magnoliopsida</taxon>
        <taxon>Liliopsida</taxon>
        <taxon>Poales</taxon>
        <taxon>Bromeliaceae</taxon>
        <taxon>Bromelioideae</taxon>
        <taxon>Ananas</taxon>
    </lineage>
</organism>
<dbReference type="InterPro" id="IPR006693">
    <property type="entry name" value="AB_hydrolase_lipase"/>
</dbReference>
<dbReference type="STRING" id="4615.A0A199VXJ6"/>
<evidence type="ECO:0000259" key="3">
    <source>
        <dbReference type="Pfam" id="PF04083"/>
    </source>
</evidence>
<evidence type="ECO:0000313" key="4">
    <source>
        <dbReference type="EMBL" id="OAY81729.1"/>
    </source>
</evidence>
<reference evidence="4 5" key="1">
    <citation type="journal article" date="2016" name="DNA Res.">
        <title>The draft genome of MD-2 pineapple using hybrid error correction of long reads.</title>
        <authorList>
            <person name="Redwan R.M."/>
            <person name="Saidin A."/>
            <person name="Kumar S.V."/>
        </authorList>
    </citation>
    <scope>NUCLEOTIDE SEQUENCE [LARGE SCALE GENOMIC DNA]</scope>
    <source>
        <strain evidence="5">cv. MD2</strain>
        <tissue evidence="4">Leaf</tissue>
    </source>
</reference>
<feature type="transmembrane region" description="Helical" evidence="2">
    <location>
        <begin position="140"/>
        <end position="159"/>
    </location>
</feature>